<protein>
    <recommendedName>
        <fullName evidence="3">DUF3606 domain-containing protein</fullName>
    </recommendedName>
</protein>
<reference evidence="2" key="1">
    <citation type="journal article" date="2019" name="Int. J. Syst. Evol. Microbiol.">
        <title>The Global Catalogue of Microorganisms (GCM) 10K type strain sequencing project: providing services to taxonomists for standard genome sequencing and annotation.</title>
        <authorList>
            <consortium name="The Broad Institute Genomics Platform"/>
            <consortium name="The Broad Institute Genome Sequencing Center for Infectious Disease"/>
            <person name="Wu L."/>
            <person name="Ma J."/>
        </authorList>
    </citation>
    <scope>NUCLEOTIDE SEQUENCE [LARGE SCALE GENOMIC DNA]</scope>
    <source>
        <strain evidence="2">JCM 13476</strain>
    </source>
</reference>
<sequence length="52" mass="6043">MTFDPCDKPVLLDRHPRLLVWARWFIAAGYNVRTIADLFDCDPHELNMGLKA</sequence>
<dbReference type="EMBL" id="BAAAEJ010000007">
    <property type="protein sequence ID" value="GAA0394615.1"/>
    <property type="molecule type" value="Genomic_DNA"/>
</dbReference>
<dbReference type="Proteomes" id="UP001500791">
    <property type="component" value="Unassembled WGS sequence"/>
</dbReference>
<keyword evidence="2" id="KW-1185">Reference proteome</keyword>
<dbReference type="RefSeq" id="WP_167177554.1">
    <property type="nucleotide sequence ID" value="NZ_BAAAEJ010000007.1"/>
</dbReference>
<evidence type="ECO:0008006" key="3">
    <source>
        <dbReference type="Google" id="ProtNLM"/>
    </source>
</evidence>
<gene>
    <name evidence="1" type="ORF">GCM10009093_21470</name>
</gene>
<proteinExistence type="predicted"/>
<accession>A0ABP3IBF2</accession>
<comment type="caution">
    <text evidence="1">The sequence shown here is derived from an EMBL/GenBank/DDBJ whole genome shotgun (WGS) entry which is preliminary data.</text>
</comment>
<evidence type="ECO:0000313" key="1">
    <source>
        <dbReference type="EMBL" id="GAA0394615.1"/>
    </source>
</evidence>
<organism evidence="1 2">
    <name type="scientific">Brevundimonas terrae</name>
    <dbReference type="NCBI Taxonomy" id="363631"/>
    <lineage>
        <taxon>Bacteria</taxon>
        <taxon>Pseudomonadati</taxon>
        <taxon>Pseudomonadota</taxon>
        <taxon>Alphaproteobacteria</taxon>
        <taxon>Caulobacterales</taxon>
        <taxon>Caulobacteraceae</taxon>
        <taxon>Brevundimonas</taxon>
    </lineage>
</organism>
<evidence type="ECO:0000313" key="2">
    <source>
        <dbReference type="Proteomes" id="UP001500791"/>
    </source>
</evidence>
<name>A0ABP3IBF2_9CAUL</name>